<comment type="caution">
    <text evidence="2">The sequence shown here is derived from an EMBL/GenBank/DDBJ whole genome shotgun (WGS) entry which is preliminary data.</text>
</comment>
<evidence type="ECO:0000256" key="1">
    <source>
        <dbReference type="SAM" id="MobiDB-lite"/>
    </source>
</evidence>
<feature type="region of interest" description="Disordered" evidence="1">
    <location>
        <begin position="1"/>
        <end position="25"/>
    </location>
</feature>
<feature type="compositionally biased region" description="Acidic residues" evidence="1">
    <location>
        <begin position="153"/>
        <end position="164"/>
    </location>
</feature>
<gene>
    <name evidence="2" type="ORF">R1sor_025065</name>
</gene>
<proteinExistence type="predicted"/>
<evidence type="ECO:0000313" key="2">
    <source>
        <dbReference type="EMBL" id="KAL3675117.1"/>
    </source>
</evidence>
<keyword evidence="3" id="KW-1185">Reference proteome</keyword>
<organism evidence="2 3">
    <name type="scientific">Riccia sorocarpa</name>
    <dbReference type="NCBI Taxonomy" id="122646"/>
    <lineage>
        <taxon>Eukaryota</taxon>
        <taxon>Viridiplantae</taxon>
        <taxon>Streptophyta</taxon>
        <taxon>Embryophyta</taxon>
        <taxon>Marchantiophyta</taxon>
        <taxon>Marchantiopsida</taxon>
        <taxon>Marchantiidae</taxon>
        <taxon>Marchantiales</taxon>
        <taxon>Ricciaceae</taxon>
        <taxon>Riccia</taxon>
    </lineage>
</organism>
<sequence>MGSSPRLVMSSWDPPTSIPSSKQGLVRNFPGKFRKELSMESFDQRHGKWKISPPENFFSGKRKILRKFPMEIRFFAGFPTKIVKSAPATRRTPRTRSGSCHVAQRAPRAHGGLGQKGGLLENFQEYSSSSSRQHRLEMATSSRGDKGKAPMVEQEDIGTEEGELLDVHPPLPEPTGRSGSNRKRKRHAREEEGPLAGAVLPATEEEKRAENARKKAEKDENFRQNSIFRHRWFVWFTQETNNQTPLEKRFFYFWILTRNSEFPVAFDGACDCEVFGGERETGCSTLGNICFSDVSTFGEIFGGSSEKLE</sequence>
<feature type="region of interest" description="Disordered" evidence="1">
    <location>
        <begin position="85"/>
        <end position="218"/>
    </location>
</feature>
<accession>A0ABD3G921</accession>
<protein>
    <submittedName>
        <fullName evidence="2">Uncharacterized protein</fullName>
    </submittedName>
</protein>
<name>A0ABD3G921_9MARC</name>
<feature type="compositionally biased region" description="Basic and acidic residues" evidence="1">
    <location>
        <begin position="204"/>
        <end position="218"/>
    </location>
</feature>
<reference evidence="2 3" key="1">
    <citation type="submission" date="2024-09" db="EMBL/GenBank/DDBJ databases">
        <title>Chromosome-scale assembly of Riccia sorocarpa.</title>
        <authorList>
            <person name="Paukszto L."/>
        </authorList>
    </citation>
    <scope>NUCLEOTIDE SEQUENCE [LARGE SCALE GENOMIC DNA]</scope>
    <source>
        <strain evidence="2">LP-2024</strain>
        <tissue evidence="2">Aerial parts of the thallus</tissue>
    </source>
</reference>
<dbReference type="AlphaFoldDB" id="A0ABD3G921"/>
<evidence type="ECO:0000313" key="3">
    <source>
        <dbReference type="Proteomes" id="UP001633002"/>
    </source>
</evidence>
<dbReference type="EMBL" id="JBJQOH010000008">
    <property type="protein sequence ID" value="KAL3675117.1"/>
    <property type="molecule type" value="Genomic_DNA"/>
</dbReference>
<dbReference type="Proteomes" id="UP001633002">
    <property type="component" value="Unassembled WGS sequence"/>
</dbReference>